<protein>
    <recommendedName>
        <fullName evidence="14">Sensor histidine kinase MtrB</fullName>
        <ecNumber evidence="3">2.7.13.3</ecNumber>
    </recommendedName>
</protein>
<dbReference type="CDD" id="cd06225">
    <property type="entry name" value="HAMP"/>
    <property type="match status" value="1"/>
</dbReference>
<keyword evidence="20" id="KW-1185">Reference proteome</keyword>
<evidence type="ECO:0000256" key="5">
    <source>
        <dbReference type="ARBA" id="ARBA00022553"/>
    </source>
</evidence>
<dbReference type="InterPro" id="IPR003661">
    <property type="entry name" value="HisK_dim/P_dom"/>
</dbReference>
<dbReference type="EMBL" id="JACHVQ010000001">
    <property type="protein sequence ID" value="MBB2890744.1"/>
    <property type="molecule type" value="Genomic_DNA"/>
</dbReference>
<evidence type="ECO:0000256" key="6">
    <source>
        <dbReference type="ARBA" id="ARBA00022679"/>
    </source>
</evidence>
<proteinExistence type="predicted"/>
<dbReference type="GO" id="GO:0000155">
    <property type="term" value="F:phosphorelay sensor kinase activity"/>
    <property type="evidence" value="ECO:0007669"/>
    <property type="project" value="InterPro"/>
</dbReference>
<evidence type="ECO:0000313" key="20">
    <source>
        <dbReference type="Proteomes" id="UP000559182"/>
    </source>
</evidence>
<dbReference type="SUPFAM" id="SSF55874">
    <property type="entry name" value="ATPase domain of HSP90 chaperone/DNA topoisomerase II/histidine kinase"/>
    <property type="match status" value="1"/>
</dbReference>
<keyword evidence="11 16" id="KW-1133">Transmembrane helix</keyword>
<organism evidence="19 20">
    <name type="scientific">Flexivirga oryzae</name>
    <dbReference type="NCBI Taxonomy" id="1794944"/>
    <lineage>
        <taxon>Bacteria</taxon>
        <taxon>Bacillati</taxon>
        <taxon>Actinomycetota</taxon>
        <taxon>Actinomycetes</taxon>
        <taxon>Micrococcales</taxon>
        <taxon>Dermacoccaceae</taxon>
        <taxon>Flexivirga</taxon>
    </lineage>
</organism>
<dbReference type="RefSeq" id="WP_183319058.1">
    <property type="nucleotide sequence ID" value="NZ_JACHVQ010000001.1"/>
</dbReference>
<dbReference type="CDD" id="cd00082">
    <property type="entry name" value="HisKA"/>
    <property type="match status" value="1"/>
</dbReference>
<dbReference type="PANTHER" id="PTHR43547">
    <property type="entry name" value="TWO-COMPONENT HISTIDINE KINASE"/>
    <property type="match status" value="1"/>
</dbReference>
<dbReference type="PROSITE" id="PS50885">
    <property type="entry name" value="HAMP"/>
    <property type="match status" value="1"/>
</dbReference>
<dbReference type="PANTHER" id="PTHR43547:SF2">
    <property type="entry name" value="HYBRID SIGNAL TRANSDUCTION HISTIDINE KINASE C"/>
    <property type="match status" value="1"/>
</dbReference>
<evidence type="ECO:0000256" key="2">
    <source>
        <dbReference type="ARBA" id="ARBA00004651"/>
    </source>
</evidence>
<sequence length="571" mass="61702">MVHELWRRIERLGVRCAAAVARLWRRSLHFRVVVITVFLGTFVALGLGTYMYQRIGSGLTSRATNIAEQQALSQRDYAQSQFNNAPRTDIASLRAIGQQVAAPVTGTHPQEAGEQNDRVVIKRSPGNTFPSLGTFFTEAGDAQQIPAGLQSAVEKDPRHAQLQIATVRVDGKQVPAVIVGARIVIPNAGNYDFYLISPMSAESQMLGIVRTTFLLGGLALTLLLAGIAYLVTRMVVSPVRDAAHVSERLTAGALNERMQVTGEDDLARLATSFNAMADSLQRQIRQLEDLSQLQQRFTSDVSHELRTPLTTIRMASDMIHASRDDFAAPVARSAELLSRELDRFETLLTDLLEISRFDAGATATAHEPVDLRDVVARVVDGCESLAETQGVKLRMHSRREAVAPMDARRIERIVRNLVTNAIEHAEHKPVDITVAANNTAVAVAVRDYGVGLRPGDADQVFNRFWRADPARARTTGGTGLGLSISLEDARLHDGWLQAWGEPGNGACFRLTLPVRAGQPIVRSPVTLAPDDSSVGLAMPKGNSLTIGTRAAGASPAPTPPPTPTKGPGGGR</sequence>
<dbReference type="PRINTS" id="PR00344">
    <property type="entry name" value="BCTRLSENSOR"/>
</dbReference>
<dbReference type="SMART" id="SM00388">
    <property type="entry name" value="HisKA"/>
    <property type="match status" value="1"/>
</dbReference>
<name>A0A839N3V9_9MICO</name>
<dbReference type="FunFam" id="3.30.565.10:FF:000013">
    <property type="entry name" value="Two-component sensor histidine kinase"/>
    <property type="match status" value="1"/>
</dbReference>
<dbReference type="AlphaFoldDB" id="A0A839N3V9"/>
<evidence type="ECO:0000256" key="13">
    <source>
        <dbReference type="ARBA" id="ARBA00023136"/>
    </source>
</evidence>
<reference evidence="19 20" key="1">
    <citation type="submission" date="2020-08" db="EMBL/GenBank/DDBJ databases">
        <title>Sequencing the genomes of 1000 actinobacteria strains.</title>
        <authorList>
            <person name="Klenk H.-P."/>
        </authorList>
    </citation>
    <scope>NUCLEOTIDE SEQUENCE [LARGE SCALE GENOMIC DNA]</scope>
    <source>
        <strain evidence="19 20">DSM 105369</strain>
    </source>
</reference>
<evidence type="ECO:0000256" key="11">
    <source>
        <dbReference type="ARBA" id="ARBA00022989"/>
    </source>
</evidence>
<evidence type="ECO:0000256" key="15">
    <source>
        <dbReference type="SAM" id="MobiDB-lite"/>
    </source>
</evidence>
<dbReference type="InterPro" id="IPR036097">
    <property type="entry name" value="HisK_dim/P_sf"/>
</dbReference>
<dbReference type="Gene3D" id="3.30.565.10">
    <property type="entry name" value="Histidine kinase-like ATPase, C-terminal domain"/>
    <property type="match status" value="1"/>
</dbReference>
<dbReference type="EC" id="2.7.13.3" evidence="3"/>
<accession>A0A839N3V9</accession>
<keyword evidence="8" id="KW-0547">Nucleotide-binding</keyword>
<evidence type="ECO:0000256" key="7">
    <source>
        <dbReference type="ARBA" id="ARBA00022692"/>
    </source>
</evidence>
<feature type="domain" description="Histidine kinase" evidence="17">
    <location>
        <begin position="300"/>
        <end position="516"/>
    </location>
</feature>
<dbReference type="GO" id="GO:0005524">
    <property type="term" value="F:ATP binding"/>
    <property type="evidence" value="ECO:0007669"/>
    <property type="project" value="UniProtKB-KW"/>
</dbReference>
<dbReference type="InterPro" id="IPR047669">
    <property type="entry name" value="MtrAB_MtrB"/>
</dbReference>
<dbReference type="Gene3D" id="1.10.287.130">
    <property type="match status" value="1"/>
</dbReference>
<dbReference type="Proteomes" id="UP000559182">
    <property type="component" value="Unassembled WGS sequence"/>
</dbReference>
<keyword evidence="4" id="KW-1003">Cell membrane</keyword>
<keyword evidence="5" id="KW-0597">Phosphoprotein</keyword>
<dbReference type="SUPFAM" id="SSF47384">
    <property type="entry name" value="Homodimeric domain of signal transducing histidine kinase"/>
    <property type="match status" value="1"/>
</dbReference>
<keyword evidence="6 19" id="KW-0808">Transferase</keyword>
<dbReference type="InterPro" id="IPR005467">
    <property type="entry name" value="His_kinase_dom"/>
</dbReference>
<evidence type="ECO:0000313" key="19">
    <source>
        <dbReference type="EMBL" id="MBB2890744.1"/>
    </source>
</evidence>
<evidence type="ECO:0000259" key="18">
    <source>
        <dbReference type="PROSITE" id="PS50885"/>
    </source>
</evidence>
<feature type="transmembrane region" description="Helical" evidence="16">
    <location>
        <begin position="213"/>
        <end position="231"/>
    </location>
</feature>
<comment type="caution">
    <text evidence="19">The sequence shown here is derived from an EMBL/GenBank/DDBJ whole genome shotgun (WGS) entry which is preliminary data.</text>
</comment>
<keyword evidence="13 16" id="KW-0472">Membrane</keyword>
<dbReference type="SMART" id="SM00387">
    <property type="entry name" value="HATPase_c"/>
    <property type="match status" value="1"/>
</dbReference>
<dbReference type="InterPro" id="IPR004358">
    <property type="entry name" value="Sig_transdc_His_kin-like_C"/>
</dbReference>
<evidence type="ECO:0000256" key="9">
    <source>
        <dbReference type="ARBA" id="ARBA00022777"/>
    </source>
</evidence>
<dbReference type="InterPro" id="IPR003594">
    <property type="entry name" value="HATPase_dom"/>
</dbReference>
<feature type="domain" description="HAMP" evidence="18">
    <location>
        <begin position="233"/>
        <end position="285"/>
    </location>
</feature>
<dbReference type="Pfam" id="PF00512">
    <property type="entry name" value="HisKA"/>
    <property type="match status" value="1"/>
</dbReference>
<dbReference type="Pfam" id="PF02518">
    <property type="entry name" value="HATPase_c"/>
    <property type="match status" value="1"/>
</dbReference>
<dbReference type="PROSITE" id="PS50109">
    <property type="entry name" value="HIS_KIN"/>
    <property type="match status" value="1"/>
</dbReference>
<keyword evidence="10" id="KW-0067">ATP-binding</keyword>
<feature type="region of interest" description="Disordered" evidence="15">
    <location>
        <begin position="532"/>
        <end position="571"/>
    </location>
</feature>
<evidence type="ECO:0000256" key="3">
    <source>
        <dbReference type="ARBA" id="ARBA00012438"/>
    </source>
</evidence>
<evidence type="ECO:0000256" key="8">
    <source>
        <dbReference type="ARBA" id="ARBA00022741"/>
    </source>
</evidence>
<dbReference type="GO" id="GO:0005886">
    <property type="term" value="C:plasma membrane"/>
    <property type="evidence" value="ECO:0007669"/>
    <property type="project" value="UniProtKB-SubCell"/>
</dbReference>
<dbReference type="InterPro" id="IPR003660">
    <property type="entry name" value="HAMP_dom"/>
</dbReference>
<dbReference type="InterPro" id="IPR036890">
    <property type="entry name" value="HATPase_C_sf"/>
</dbReference>
<evidence type="ECO:0000256" key="16">
    <source>
        <dbReference type="SAM" id="Phobius"/>
    </source>
</evidence>
<dbReference type="FunFam" id="1.10.287.130:FF:000010">
    <property type="entry name" value="Two-component sensor histidine kinase"/>
    <property type="match status" value="1"/>
</dbReference>
<keyword evidence="12" id="KW-0902">Two-component regulatory system</keyword>
<evidence type="ECO:0000256" key="1">
    <source>
        <dbReference type="ARBA" id="ARBA00000085"/>
    </source>
</evidence>
<evidence type="ECO:0000259" key="17">
    <source>
        <dbReference type="PROSITE" id="PS50109"/>
    </source>
</evidence>
<evidence type="ECO:0000256" key="12">
    <source>
        <dbReference type="ARBA" id="ARBA00023012"/>
    </source>
</evidence>
<dbReference type="Gene3D" id="6.10.340.10">
    <property type="match status" value="1"/>
</dbReference>
<comment type="catalytic activity">
    <reaction evidence="1">
        <text>ATP + protein L-histidine = ADP + protein N-phospho-L-histidine.</text>
        <dbReference type="EC" id="2.7.13.3"/>
    </reaction>
</comment>
<dbReference type="NCBIfam" id="NF040691">
    <property type="entry name" value="MtrAB_MtrB"/>
    <property type="match status" value="1"/>
</dbReference>
<gene>
    <name evidence="19" type="ORF">FHU39_000728</name>
</gene>
<comment type="subcellular location">
    <subcellularLocation>
        <location evidence="2">Cell membrane</location>
        <topology evidence="2">Multi-pass membrane protein</topology>
    </subcellularLocation>
</comment>
<keyword evidence="9 19" id="KW-0418">Kinase</keyword>
<dbReference type="Pfam" id="PF00672">
    <property type="entry name" value="HAMP"/>
    <property type="match status" value="1"/>
</dbReference>
<evidence type="ECO:0000256" key="10">
    <source>
        <dbReference type="ARBA" id="ARBA00022840"/>
    </source>
</evidence>
<dbReference type="SUPFAM" id="SSF158472">
    <property type="entry name" value="HAMP domain-like"/>
    <property type="match status" value="1"/>
</dbReference>
<feature type="transmembrane region" description="Helical" evidence="16">
    <location>
        <begin position="32"/>
        <end position="52"/>
    </location>
</feature>
<evidence type="ECO:0000256" key="14">
    <source>
        <dbReference type="ARBA" id="ARBA00035305"/>
    </source>
</evidence>
<evidence type="ECO:0000256" key="4">
    <source>
        <dbReference type="ARBA" id="ARBA00022475"/>
    </source>
</evidence>
<dbReference type="SMART" id="SM00304">
    <property type="entry name" value="HAMP"/>
    <property type="match status" value="1"/>
</dbReference>
<keyword evidence="7 16" id="KW-0812">Transmembrane</keyword>